<feature type="domain" description="Mannosylglycerate hydrolase MGH1-like glycoside hydrolase" evidence="4">
    <location>
        <begin position="32"/>
        <end position="385"/>
    </location>
</feature>
<dbReference type="AlphaFoldDB" id="A0A0G1WGZ9"/>
<dbReference type="Gene3D" id="1.50.10.10">
    <property type="match status" value="1"/>
</dbReference>
<dbReference type="GO" id="GO:0009311">
    <property type="term" value="P:oligosaccharide metabolic process"/>
    <property type="evidence" value="ECO:0007669"/>
    <property type="project" value="InterPro"/>
</dbReference>
<evidence type="ECO:0000256" key="3">
    <source>
        <dbReference type="ARBA" id="ARBA00023295"/>
    </source>
</evidence>
<evidence type="ECO:0000256" key="2">
    <source>
        <dbReference type="ARBA" id="ARBA00022801"/>
    </source>
</evidence>
<dbReference type="PATRIC" id="fig|1618673.3.peg.114"/>
<protein>
    <submittedName>
        <fullName evidence="5">Glycoside hydrolase family 37</fullName>
    </submittedName>
</protein>
<evidence type="ECO:0000256" key="1">
    <source>
        <dbReference type="ARBA" id="ARBA00010833"/>
    </source>
</evidence>
<dbReference type="GO" id="GO:0006487">
    <property type="term" value="P:protein N-linked glycosylation"/>
    <property type="evidence" value="ECO:0007669"/>
    <property type="project" value="TreeGrafter"/>
</dbReference>
<dbReference type="InterPro" id="IPR012341">
    <property type="entry name" value="6hp_glycosidase-like_sf"/>
</dbReference>
<dbReference type="PANTHER" id="PTHR10412">
    <property type="entry name" value="MANNOSYL-OLIGOSACCHARIDE GLUCOSIDASE"/>
    <property type="match status" value="1"/>
</dbReference>
<dbReference type="Proteomes" id="UP000034120">
    <property type="component" value="Unassembled WGS sequence"/>
</dbReference>
<keyword evidence="2 5" id="KW-0378">Hydrolase</keyword>
<accession>A0A0G1WGZ9</accession>
<dbReference type="SUPFAM" id="SSF48208">
    <property type="entry name" value="Six-hairpin glycosidases"/>
    <property type="match status" value="1"/>
</dbReference>
<dbReference type="InterPro" id="IPR008928">
    <property type="entry name" value="6-hairpin_glycosidase_sf"/>
</dbReference>
<evidence type="ECO:0000313" key="5">
    <source>
        <dbReference type="EMBL" id="KKW17905.1"/>
    </source>
</evidence>
<comment type="caution">
    <text evidence="5">The sequence shown here is derived from an EMBL/GenBank/DDBJ whole genome shotgun (WGS) entry which is preliminary data.</text>
</comment>
<dbReference type="InterPro" id="IPR004888">
    <property type="entry name" value="Glycoside_hydrolase_63"/>
</dbReference>
<dbReference type="Pfam" id="PF22422">
    <property type="entry name" value="MGH1-like_GH"/>
    <property type="match status" value="1"/>
</dbReference>
<evidence type="ECO:0000259" key="4">
    <source>
        <dbReference type="Pfam" id="PF22422"/>
    </source>
</evidence>
<reference evidence="5 6" key="1">
    <citation type="journal article" date="2015" name="Nature">
        <title>rRNA introns, odd ribosomes, and small enigmatic genomes across a large radiation of phyla.</title>
        <authorList>
            <person name="Brown C.T."/>
            <person name="Hug L.A."/>
            <person name="Thomas B.C."/>
            <person name="Sharon I."/>
            <person name="Castelle C.J."/>
            <person name="Singh A."/>
            <person name="Wilkins M.J."/>
            <person name="Williams K.H."/>
            <person name="Banfield J.F."/>
        </authorList>
    </citation>
    <scope>NUCLEOTIDE SEQUENCE [LARGE SCALE GENOMIC DNA]</scope>
</reference>
<evidence type="ECO:0000313" key="6">
    <source>
        <dbReference type="Proteomes" id="UP000034120"/>
    </source>
</evidence>
<dbReference type="EMBL" id="LCQM01000007">
    <property type="protein sequence ID" value="KKW17905.1"/>
    <property type="molecule type" value="Genomic_DNA"/>
</dbReference>
<keyword evidence="3" id="KW-0326">Glycosidase</keyword>
<name>A0A0G1WGZ9_9BACT</name>
<comment type="similarity">
    <text evidence="1">Belongs to the glycosyl hydrolase 63 family.</text>
</comment>
<proteinExistence type="inferred from homology"/>
<dbReference type="InterPro" id="IPR054491">
    <property type="entry name" value="MGH1-like_GH"/>
</dbReference>
<organism evidence="5 6">
    <name type="scientific">Candidatus Kaiserbacteria bacterium GW2011_GWB1_50_17</name>
    <dbReference type="NCBI Taxonomy" id="1618673"/>
    <lineage>
        <taxon>Bacteria</taxon>
        <taxon>Candidatus Kaiseribacteriota</taxon>
    </lineage>
</organism>
<dbReference type="PANTHER" id="PTHR10412:SF11">
    <property type="entry name" value="MANNOSYL-OLIGOSACCHARIDE GLUCOSIDASE"/>
    <property type="match status" value="1"/>
</dbReference>
<gene>
    <name evidence="5" type="ORF">UY57_C0007G0005</name>
</gene>
<dbReference type="GO" id="GO:0004573">
    <property type="term" value="F:Glc3Man9GlcNAc2 oligosaccharide glucosidase activity"/>
    <property type="evidence" value="ECO:0007669"/>
    <property type="project" value="InterPro"/>
</dbReference>
<sequence length="395" mass="46103">MFNLDKEARRILESNRWTTKGFQYTIPSHDTYPYQWLWDSCFHAIVLSHFSLEDAKKELISLVSHQFEDGMLPHMIYWVKAEAIKVDWGKNDTSTITQPPILAYAVQDVYERTSNKAFLEEIYPSMMRFYRYLVTKRDPLDHNLAGIINPDESGEDNSPRFDKALNVPFDISNETHFRRRLELVEANKACNFEVELCTSKNFWVKDVPFNVFLVENLKILGSLASLLGRTEDAEFCTLNAGLMTEAMREYMFEDGVFWSVMDADHEKIRVETWAHFAPLFAGLYTQEEAKTVVQTHFHNPKTFYSPFGIRTVSMREESYSANGFWRGPIWMSIHWFIYHGLLRYGFTAEAEDILKKSVKLLELSGFREYYNPETGEGYGAKDFTWGALVLDMMEK</sequence>